<feature type="non-terminal residue" evidence="1">
    <location>
        <position position="376"/>
    </location>
</feature>
<dbReference type="EMBL" id="JAAWVO010009313">
    <property type="protein sequence ID" value="MBN3312971.1"/>
    <property type="molecule type" value="Genomic_DNA"/>
</dbReference>
<sequence length="376" mass="44272">MHTAFRRANDPLIYLESKRDQYLDCFRSFCKGASSVTFFVDFLCRCLKPAIQQGVCDKTCIQITDEMKSNYPAFSGNRSNLENHILRHLAEQKEFDSYMEYINYPKDYFERFIRECVERYCRYNRDQLRRMFNTNLSDLVQQVLKVNTTVTAALEGKQNNASLWLDKFCTALGSQMEFPREDFRNIEYEDVTDLQFLKEMMATSLDDLLQNLQKESSSTPDLDLKMFRRRPDEILCEALSGCWEQCPFCNAICTNTIPGHETDHSVQFHRSKAVMGRYFNETDNFSIDFCTTAVTSDISFRSCKGWTPYKTYREAGEPYSRWSITPDNSELSYWKWFICTFRPQLEQRFGFKFTGLGEIPEDWKRSTNELALKDVQ</sequence>
<dbReference type="Proteomes" id="UP000736164">
    <property type="component" value="Unassembled WGS sequence"/>
</dbReference>
<comment type="caution">
    <text evidence="1">The sequence shown here is derived from an EMBL/GenBank/DDBJ whole genome shotgun (WGS) entry which is preliminary data.</text>
</comment>
<evidence type="ECO:0000313" key="1">
    <source>
        <dbReference type="EMBL" id="MBN3312971.1"/>
    </source>
</evidence>
<dbReference type="PANTHER" id="PTHR14819">
    <property type="entry name" value="GTP-BINDING"/>
    <property type="match status" value="1"/>
</dbReference>
<feature type="non-terminal residue" evidence="1">
    <location>
        <position position="1"/>
    </location>
</feature>
<dbReference type="PANTHER" id="PTHR14819:SF5">
    <property type="entry name" value="INTERFERON-INDUCED VERY LARGE GTPASE 1"/>
    <property type="match status" value="1"/>
</dbReference>
<dbReference type="AlphaFoldDB" id="A0A8J7T7U7"/>
<evidence type="ECO:0000313" key="2">
    <source>
        <dbReference type="Proteomes" id="UP000736164"/>
    </source>
</evidence>
<organism evidence="1 2">
    <name type="scientific">Atractosteus spatula</name>
    <name type="common">Alligator gar</name>
    <name type="synonym">Lepisosteus spatula</name>
    <dbReference type="NCBI Taxonomy" id="7917"/>
    <lineage>
        <taxon>Eukaryota</taxon>
        <taxon>Metazoa</taxon>
        <taxon>Chordata</taxon>
        <taxon>Craniata</taxon>
        <taxon>Vertebrata</taxon>
        <taxon>Euteleostomi</taxon>
        <taxon>Actinopterygii</taxon>
        <taxon>Neopterygii</taxon>
        <taxon>Holostei</taxon>
        <taxon>Semionotiformes</taxon>
        <taxon>Lepisosteidae</taxon>
        <taxon>Atractosteus</taxon>
    </lineage>
</organism>
<accession>A0A8J7T7U7</accession>
<name>A0A8J7T7U7_ATRSP</name>
<dbReference type="InterPro" id="IPR052986">
    <property type="entry name" value="VLIG_GTPase"/>
</dbReference>
<proteinExistence type="predicted"/>
<reference evidence="1" key="1">
    <citation type="journal article" date="2021" name="Cell">
        <title>Tracing the genetic footprints of vertebrate landing in non-teleost ray-finned fishes.</title>
        <authorList>
            <person name="Bi X."/>
            <person name="Wang K."/>
            <person name="Yang L."/>
            <person name="Pan H."/>
            <person name="Jiang H."/>
            <person name="Wei Q."/>
            <person name="Fang M."/>
            <person name="Yu H."/>
            <person name="Zhu C."/>
            <person name="Cai Y."/>
            <person name="He Y."/>
            <person name="Gan X."/>
            <person name="Zeng H."/>
            <person name="Yu D."/>
            <person name="Zhu Y."/>
            <person name="Jiang H."/>
            <person name="Qiu Q."/>
            <person name="Yang H."/>
            <person name="Zhang Y.E."/>
            <person name="Wang W."/>
            <person name="Zhu M."/>
            <person name="He S."/>
            <person name="Zhang G."/>
        </authorList>
    </citation>
    <scope>NUCLEOTIDE SEQUENCE</scope>
    <source>
        <strain evidence="1">Allg_001</strain>
    </source>
</reference>
<gene>
    <name evidence="1" type="primary">Gvin1_7</name>
    <name evidence="1" type="ORF">GTO95_0011495</name>
</gene>
<protein>
    <submittedName>
        <fullName evidence="1">GVIN1 GTPase</fullName>
    </submittedName>
</protein>
<keyword evidence="2" id="KW-1185">Reference proteome</keyword>